<feature type="compositionally biased region" description="Polar residues" evidence="2">
    <location>
        <begin position="770"/>
        <end position="787"/>
    </location>
</feature>
<keyword evidence="3" id="KW-0472">Membrane</keyword>
<gene>
    <name evidence="6" type="ORF">HK097_006821</name>
</gene>
<dbReference type="SUPFAM" id="SSF53756">
    <property type="entry name" value="UDP-Glycosyltransferase/glycogen phosphorylase"/>
    <property type="match status" value="1"/>
</dbReference>
<feature type="transmembrane region" description="Helical" evidence="3">
    <location>
        <begin position="1382"/>
        <end position="1405"/>
    </location>
</feature>
<keyword evidence="3" id="KW-0812">Transmembrane</keyword>
<evidence type="ECO:0008006" key="8">
    <source>
        <dbReference type="Google" id="ProtNLM"/>
    </source>
</evidence>
<reference evidence="6" key="1">
    <citation type="submission" date="2020-05" db="EMBL/GenBank/DDBJ databases">
        <title>Phylogenomic resolution of chytrid fungi.</title>
        <authorList>
            <person name="Stajich J.E."/>
            <person name="Amses K."/>
            <person name="Simmons R."/>
            <person name="Seto K."/>
            <person name="Myers J."/>
            <person name="Bonds A."/>
            <person name="Quandt C.A."/>
            <person name="Barry K."/>
            <person name="Liu P."/>
            <person name="Grigoriev I."/>
            <person name="Longcore J.E."/>
            <person name="James T.Y."/>
        </authorList>
    </citation>
    <scope>NUCLEOTIDE SEQUENCE</scope>
    <source>
        <strain evidence="6">JEL0318</strain>
    </source>
</reference>
<feature type="transmembrane region" description="Helical" evidence="3">
    <location>
        <begin position="1451"/>
        <end position="1471"/>
    </location>
</feature>
<dbReference type="InterPro" id="IPR001296">
    <property type="entry name" value="Glyco_trans_1"/>
</dbReference>
<dbReference type="EMBL" id="JADGJD010000321">
    <property type="protein sequence ID" value="KAJ3052149.1"/>
    <property type="molecule type" value="Genomic_DNA"/>
</dbReference>
<feature type="transmembrane region" description="Helical" evidence="3">
    <location>
        <begin position="1417"/>
        <end position="1439"/>
    </location>
</feature>
<dbReference type="Proteomes" id="UP001212841">
    <property type="component" value="Unassembled WGS sequence"/>
</dbReference>
<accession>A0AAD5X1Z7</accession>
<dbReference type="Pfam" id="PF00534">
    <property type="entry name" value="Glycos_transf_1"/>
    <property type="match status" value="1"/>
</dbReference>
<feature type="region of interest" description="Disordered" evidence="2">
    <location>
        <begin position="722"/>
        <end position="741"/>
    </location>
</feature>
<feature type="domain" description="Glycosyl transferase family 1" evidence="4">
    <location>
        <begin position="3077"/>
        <end position="3224"/>
    </location>
</feature>
<dbReference type="Pfam" id="PF11997">
    <property type="entry name" value="DUF3492"/>
    <property type="match status" value="1"/>
</dbReference>
<feature type="transmembrane region" description="Helical" evidence="3">
    <location>
        <begin position="1614"/>
        <end position="1634"/>
    </location>
</feature>
<feature type="compositionally biased region" description="Polar residues" evidence="2">
    <location>
        <begin position="193"/>
        <end position="202"/>
    </location>
</feature>
<evidence type="ECO:0000256" key="1">
    <source>
        <dbReference type="ARBA" id="ARBA00022676"/>
    </source>
</evidence>
<keyword evidence="1" id="KW-0328">Glycosyltransferase</keyword>
<proteinExistence type="predicted"/>
<protein>
    <recommendedName>
        <fullName evidence="8">DUF3492 domain-containing protein</fullName>
    </recommendedName>
</protein>
<feature type="transmembrane region" description="Helical" evidence="3">
    <location>
        <begin position="1358"/>
        <end position="1376"/>
    </location>
</feature>
<keyword evidence="3" id="KW-1133">Transmembrane helix</keyword>
<feature type="transmembrane region" description="Helical" evidence="3">
    <location>
        <begin position="1719"/>
        <end position="1738"/>
    </location>
</feature>
<evidence type="ECO:0000259" key="4">
    <source>
        <dbReference type="Pfam" id="PF00534"/>
    </source>
</evidence>
<feature type="transmembrane region" description="Helical" evidence="3">
    <location>
        <begin position="1311"/>
        <end position="1328"/>
    </location>
</feature>
<evidence type="ECO:0000256" key="3">
    <source>
        <dbReference type="SAM" id="Phobius"/>
    </source>
</evidence>
<feature type="domain" description="DUF3492" evidence="5">
    <location>
        <begin position="2754"/>
        <end position="3031"/>
    </location>
</feature>
<dbReference type="PANTHER" id="PTHR12526:SF630">
    <property type="entry name" value="GLYCOSYLTRANSFERASE"/>
    <property type="match status" value="1"/>
</dbReference>
<evidence type="ECO:0000313" key="6">
    <source>
        <dbReference type="EMBL" id="KAJ3052149.1"/>
    </source>
</evidence>
<feature type="region of interest" description="Disordered" evidence="2">
    <location>
        <begin position="189"/>
        <end position="270"/>
    </location>
</feature>
<dbReference type="Gene3D" id="3.40.50.2000">
    <property type="entry name" value="Glycogen Phosphorylase B"/>
    <property type="match status" value="1"/>
</dbReference>
<dbReference type="PANTHER" id="PTHR12526">
    <property type="entry name" value="GLYCOSYLTRANSFERASE"/>
    <property type="match status" value="1"/>
</dbReference>
<feature type="region of interest" description="Disordered" evidence="2">
    <location>
        <begin position="16"/>
        <end position="40"/>
    </location>
</feature>
<evidence type="ECO:0000259" key="5">
    <source>
        <dbReference type="Pfam" id="PF11997"/>
    </source>
</evidence>
<feature type="transmembrane region" description="Helical" evidence="3">
    <location>
        <begin position="1654"/>
        <end position="1674"/>
    </location>
</feature>
<dbReference type="InterPro" id="IPR022622">
    <property type="entry name" value="DUF3492"/>
</dbReference>
<feature type="transmembrane region" description="Helical" evidence="3">
    <location>
        <begin position="1777"/>
        <end position="1796"/>
    </location>
</feature>
<sequence>MVVNIRDRTDSNLSVYTGPAHQYIPDESPPTPEPATWGEQTGKQSLIPKKWDITFSSNKPIPLPMMLKGAGGPNMFENAQTFESGKVRNFAVYDDEDLCKLLTFQDAWAPVDLLIIRFGALRSLAIGGRSESMSSVYGPPPMMQKSASFGANGTPTPTTPYASSPTLVGSSYGSTTSFMSNQPTAPNSFHRYNVSSSPQSASHPDLPSIYDASAPSTNSVPTAPTSSNKSRSGSMSWFFRNARSPSFSSDDTSKTPSPITPNMPRPSVGANPLRALLDRRTKYIVLELDLADLYKRYDEKARMGSSFTHYVLEYIITHLKSVPVHSLPKVTGFYLTGLKELAKLRDRPDAGVPKILDAIKGLSSTSTTTTTSDSPAEKASSQISLTHVSTSKPQWCSPIVLLDEHATTLYDTLRDKMNGILLQNPYFKSNGKQKLRFGVDRSDFDALCKKLSVEISLRDDFVILERELLSCRLDAVDAAVVRSYVRWFRGLGFVGFWSQDHPMGGHHSAASSATSLHQMQQGPNSMVPPSVEAVKPVGFTDLGDDSIFEMATHPSILKVRDDVQTLVGVIIDQDKREEDKVVNGIHMAETVTQEVWTDILNPATTKIPHKLLKALGEPMGMPVIEIGRGAPAQVMLRKPREPVAQTVSEMWRGVEHLQKLLPRHRNAQGQLQPYALKGIPNASQYSIDSSMPMPMIMKNPSMGVSTAALSRSSMSFDQRSMSTNVQLQRTNTQKSAGGWSEKSTIAPTVTTAPTNNKRMSKRISYMSDLQPPTINQGGKSDNRSRAASNLSAYPGAANSGYASHILLSSVTHFTADYGPQRRDEIAHQILGVMFDLLDKKLLAEADRNVDVEGAKSDILGSVLEILEEMVTNPSPRVKWLLSLSREATDIDGAPESYDPLLSPTMHLLRALLSGLKTGEIKIHIPMKAAFLANLKTGVAYTPVWCVVGERHGVTHFFLSEELGVQERVEVLLSGWCSAREGWSGVRCIVAEGLVDAQRDSKTVGEEERIDGYRLPMPRRLEYEIKALCYSELLSTIRNCDGKQKSIWGNPALSEGEATYVVGVCDYLSTLSEWLLTEKEGWIDAMKKSADEGYEPRNPVEMRVSQWVGRSTLSPRGGDELLEVAKGIADSISALLPQLDEQKVDLSVLVDENRLTFTEGKRRRLWAYCYLFSIFWKSCRRTAYTELLVSLISKNPSFLPDADQAAVCIEMTTTSSILQALFSMSSHSLSRSLHALLRKRTAEERYAARRVEKHGVEDLKEDGVEEGSQALKRSVVNAYIFVYPILLDIAMVLALGSGIFSSNRMDAKGLEASSIVFLGMFPVIGAVMNSVGRTVTYYFYQKSIPLMIAAFFRRLAGAIVLFLICGLIMGGAAWYMVGSWVHGLLAMIYAIMFGLFMVFFCVLIILRDPDEYFYKSAGPAAVLRMLIILLPNAFICRFYFQGPSHPLIVWGIYILSLTLATAYMWYSFVWIAQTYIRWPEEVKPTPRKEILEMYEKIAPKPTAADEPDEDKLGKKTRLWERSATEWYSDKMERALGEIAKPGAGNHNEPAIQKRMKQWFWENMLMKWYAQRAGMTNLKKFSSEWDGVVKQAVAELKKKYTVEKLNRGDILFDNELPAIAFGFLYFVMIFGDRWTVLFVTGRAVTFFPSSDVGSDYLYGALASLLYLLLSSGLLELTLSSFYANHKDIAMTSLADTEGPQTIFEQYRLALKVLYERELKKFFLCSFPLLVIGCAVIVPLSVLNKRWTMLITFGITTFGYIGLLIGLFHKLFIAQKESTVNGGLGFSLLIGLAASTAVVKLVGEPQWACIATALCGWGFAAVCVGSSYFEKVQSVHYTISISPQLTSSGQRNIGQPHSEAIANARTTLGKNLLDSLHHTERVKATSALGLGVKAYLQNTAETLASLQPTHIFRVAFASAPMQFMNLVRAFMENHLQAHKAEEALEAGGATYAAIAMADDRETNARRLHVFLSPIEAAMSQFQTLLVTVEALVHEFVEVTGTLHSGACIAETLLAVSGPDGGVVREGAEDWAERLLPERIKLQIEAMNEQDKAKVWYRTQEVVGKKASLGIDVDTKWHYEGGMTPEDRTFMVALAKIWWDAFEEMELTARYPRAMTSLLSRAPASFRKLLTQPGQPLDIDAHGAQSLLSCALAFNIEHLCKQAVRKPGRFDGGTSSRRTKRGFGSTLTRKLTIGRGFTLSRGFTISRTLSRNKAASRPKLPNDPKEHKDSKWDRLVEQFLETRVVFFLALTADQRFGREVSSQYVLRLPLVVVHAVCRALLNALQDSLLYKQNENINLLLKQAKQGLCRVHHFTRGAGGRSEVSCVETYYSASHTIVAVVDREDHGDVEAGRKKGQLTVNRYKISGPKPATWKAGNAKPVSTGCYEQLGVGRRRLLWEQINDAGGKCIGTHIYEYAQGQNVIPRRRYVLNEEVDPAHYAFGQPGHPEPAEIQTFSLLADNAVVTEVVMIRKHKPSGIKSTIHAAYEYPRKGAQAGPRRAIFRSNYPVQWQMTVEYARLTRTEGKPRLANVELVQMQGQSDVRYFTAFDYTHPEHVRLDTVRFFMNDTQPDVRVRTPNFIENDEFGILSEQTPATLYESSDFFVDGLRAVSRRAHSYKPPFVQLQRIEYHDTPYTSLRKRENLWAGWRRGEIPGTFARDLDEIFLRDEPLLGSYWRRRDVGDVEGARRVLRERRQELTAELQMTDGPWTRTHLQIRYSDLYKLALGGDAQKVYADGPTLSKSQVDINDNGQGGTLNVTNVDSGTWPTSGGGVGSCRRDLIAGLNRVRWTAIAEIASAEMVQKDYPVEKHINAIIYLPLWDVDFGTPNENVYRTVPHRLLQMKARRTTAKVVRTMFVPLVQKLIKGCLTTDWDANSVDEYANVFVDFYKFFAVYDWVKAWNHLSTQEAWIRGWLDIAWRQWKNESLVDIETPTLRHVEMLYDLLARLLLPLTVTIPQDPVIHCSHHGVQAIVGVVAKALHGSSVVVWDHGILWRERLFGLCFDENMPRFVHIGFAGLTRLVAKVVYARADYVTPCTSVQNVAWEAWLGGGKHGNAYENSMMHRKINPVLNGMDVMKFAPNPNLETDFPMGVMLSHISPVKDVMNAIAAARFIVHEFKLSNYQLHIYGSPDKDPAYTAECQRAIANFGLANNVFMKGLGSPSKVLPTGWVFVNSSITEGLPLALGEAGLCGLPVVCTDVGGSREVIRIESTGETCGAIVPPSKPRQLAIAQLKVLAVSDGIGKFVGVDDAGGVGDDSFDSLVARGKLEERICDERVKGLRRKVGMRLRERTISVFSIARYWREHEQICWLGPAYAKKRR</sequence>
<keyword evidence="7" id="KW-1185">Reference proteome</keyword>
<name>A0AAD5X1Z7_9FUNG</name>
<keyword evidence="1" id="KW-0808">Transferase</keyword>
<feature type="transmembrane region" description="Helical" evidence="3">
    <location>
        <begin position="1744"/>
        <end position="1765"/>
    </location>
</feature>
<feature type="transmembrane region" description="Helical" evidence="3">
    <location>
        <begin position="1802"/>
        <end position="1826"/>
    </location>
</feature>
<feature type="compositionally biased region" description="Polar residues" evidence="2">
    <location>
        <begin position="243"/>
        <end position="257"/>
    </location>
</feature>
<organism evidence="6 7">
    <name type="scientific">Rhizophlyctis rosea</name>
    <dbReference type="NCBI Taxonomy" id="64517"/>
    <lineage>
        <taxon>Eukaryota</taxon>
        <taxon>Fungi</taxon>
        <taxon>Fungi incertae sedis</taxon>
        <taxon>Chytridiomycota</taxon>
        <taxon>Chytridiomycota incertae sedis</taxon>
        <taxon>Chytridiomycetes</taxon>
        <taxon>Rhizophlyctidales</taxon>
        <taxon>Rhizophlyctidaceae</taxon>
        <taxon>Rhizophlyctis</taxon>
    </lineage>
</organism>
<feature type="region of interest" description="Disordered" evidence="2">
    <location>
        <begin position="768"/>
        <end position="787"/>
    </location>
</feature>
<evidence type="ECO:0000256" key="2">
    <source>
        <dbReference type="SAM" id="MobiDB-lite"/>
    </source>
</evidence>
<evidence type="ECO:0000313" key="7">
    <source>
        <dbReference type="Proteomes" id="UP001212841"/>
    </source>
</evidence>
<feature type="transmembrane region" description="Helical" evidence="3">
    <location>
        <begin position="1277"/>
        <end position="1299"/>
    </location>
</feature>
<comment type="caution">
    <text evidence="6">The sequence shown here is derived from an EMBL/GenBank/DDBJ whole genome shotgun (WGS) entry which is preliminary data.</text>
</comment>
<feature type="compositionally biased region" description="Polar residues" evidence="2">
    <location>
        <begin position="214"/>
        <end position="235"/>
    </location>
</feature>